<evidence type="ECO:0000256" key="5">
    <source>
        <dbReference type="ARBA" id="ARBA00022692"/>
    </source>
</evidence>
<evidence type="ECO:0000256" key="2">
    <source>
        <dbReference type="ARBA" id="ARBA00009773"/>
    </source>
</evidence>
<dbReference type="Proteomes" id="UP000191418">
    <property type="component" value="Unassembled WGS sequence"/>
</dbReference>
<dbReference type="RefSeq" id="WP_078745386.1">
    <property type="nucleotide sequence ID" value="NZ_FUXG01000011.1"/>
</dbReference>
<dbReference type="GO" id="GO:0055085">
    <property type="term" value="P:transmembrane transport"/>
    <property type="evidence" value="ECO:0007669"/>
    <property type="project" value="TreeGrafter"/>
</dbReference>
<feature type="transmembrane region" description="Helical" evidence="8">
    <location>
        <begin position="288"/>
        <end position="306"/>
    </location>
</feature>
<dbReference type="AlphaFoldDB" id="A0A1T4Q9I6"/>
<feature type="transmembrane region" description="Helical" evidence="8">
    <location>
        <begin position="312"/>
        <end position="345"/>
    </location>
</feature>
<dbReference type="Pfam" id="PF01594">
    <property type="entry name" value="AI-2E_transport"/>
    <property type="match status" value="1"/>
</dbReference>
<dbReference type="STRING" id="64969.SAMN02745127_01785"/>
<dbReference type="PANTHER" id="PTHR21716:SF53">
    <property type="entry name" value="PERMEASE PERM-RELATED"/>
    <property type="match status" value="1"/>
</dbReference>
<evidence type="ECO:0000256" key="1">
    <source>
        <dbReference type="ARBA" id="ARBA00004651"/>
    </source>
</evidence>
<feature type="transmembrane region" description="Helical" evidence="8">
    <location>
        <begin position="226"/>
        <end position="249"/>
    </location>
</feature>
<sequence>MNFAYDALSRAKRRQRFYVVTGLLGFSLFIVLIWTLRELTLPAIVGALAAYLCHPLLALMRRWRIPKGLAILTLFAGFFFLISLASSQIRDAIPDEQGKLELRVRIQYKLDDKYQALMQIDEQGKGNLLHRLVGAEIEPFYDRLNRLLMLNPEERASFERYYVDHYSVQRFDQTFYRYFLHNLAQYQKRGGDLTMDEGEPNTGSQAKAAVSEINASTNLNTEQKSLLGVIGGVISLWMAAPFVFLFLLLDEGEIKRSVVQLVPNHYFEMVLTVLNNVDDALGKYLRGTFLECTLVGFTLMLGLYLIGLGAKWAFVIGTIAGLANAIPFLGPAIGLLIGAGYALIVETFTPFFSIIDADNMVLWVCIVVAVTQLLDNAVYQPIVLGNAVSLHPLVVIIGVMGGSILLGFIGMLFAVPVIVIVKVVIETLFKEMKAYQII</sequence>
<evidence type="ECO:0000256" key="8">
    <source>
        <dbReference type="SAM" id="Phobius"/>
    </source>
</evidence>
<feature type="transmembrane region" description="Helical" evidence="8">
    <location>
        <begin position="69"/>
        <end position="89"/>
    </location>
</feature>
<accession>A0A1T4Q9I6</accession>
<evidence type="ECO:0000256" key="3">
    <source>
        <dbReference type="ARBA" id="ARBA00022448"/>
    </source>
</evidence>
<evidence type="ECO:0000313" key="9">
    <source>
        <dbReference type="EMBL" id="OPX56571.1"/>
    </source>
</evidence>
<feature type="transmembrane region" description="Helical" evidence="8">
    <location>
        <begin position="17"/>
        <end position="34"/>
    </location>
</feature>
<evidence type="ECO:0000313" key="10">
    <source>
        <dbReference type="Proteomes" id="UP000191418"/>
    </source>
</evidence>
<feature type="transmembrane region" description="Helical" evidence="8">
    <location>
        <begin position="40"/>
        <end position="57"/>
    </location>
</feature>
<reference evidence="9 10" key="1">
    <citation type="submission" date="2017-01" db="EMBL/GenBank/DDBJ databases">
        <title>Genome Sequencing of a Marine Spirillum, Oceanospirillum multiglobuliferum ATCC 33336, from Japan.</title>
        <authorList>
            <person name="Carney J.G."/>
            <person name="Trachtenberg A.M."/>
            <person name="Rheaume B.A."/>
            <person name="Linnane J.D."/>
            <person name="Pitts N.L."/>
            <person name="Mykles D.L."/>
            <person name="Maclea K.S."/>
        </authorList>
    </citation>
    <scope>NUCLEOTIDE SEQUENCE [LARGE SCALE GENOMIC DNA]</scope>
    <source>
        <strain evidence="9 10">ATCC 33336</strain>
    </source>
</reference>
<comment type="caution">
    <text evidence="9">The sequence shown here is derived from an EMBL/GenBank/DDBJ whole genome shotgun (WGS) entry which is preliminary data.</text>
</comment>
<evidence type="ECO:0000256" key="6">
    <source>
        <dbReference type="ARBA" id="ARBA00022989"/>
    </source>
</evidence>
<name>A0A1T4Q9I6_9GAMM</name>
<gene>
    <name evidence="9" type="ORF">BTE48_03885</name>
</gene>
<organism evidence="9 10">
    <name type="scientific">Oceanospirillum multiglobuliferum</name>
    <dbReference type="NCBI Taxonomy" id="64969"/>
    <lineage>
        <taxon>Bacteria</taxon>
        <taxon>Pseudomonadati</taxon>
        <taxon>Pseudomonadota</taxon>
        <taxon>Gammaproteobacteria</taxon>
        <taxon>Oceanospirillales</taxon>
        <taxon>Oceanospirillaceae</taxon>
        <taxon>Oceanospirillum</taxon>
    </lineage>
</organism>
<feature type="transmembrane region" description="Helical" evidence="8">
    <location>
        <begin position="357"/>
        <end position="374"/>
    </location>
</feature>
<dbReference type="EMBL" id="MTSM01000003">
    <property type="protein sequence ID" value="OPX56571.1"/>
    <property type="molecule type" value="Genomic_DNA"/>
</dbReference>
<keyword evidence="10" id="KW-1185">Reference proteome</keyword>
<evidence type="ECO:0008006" key="11">
    <source>
        <dbReference type="Google" id="ProtNLM"/>
    </source>
</evidence>
<evidence type="ECO:0000256" key="7">
    <source>
        <dbReference type="ARBA" id="ARBA00023136"/>
    </source>
</evidence>
<protein>
    <recommendedName>
        <fullName evidence="11">AI-2E family transporter</fullName>
    </recommendedName>
</protein>
<dbReference type="OrthoDB" id="5792512at2"/>
<proteinExistence type="inferred from homology"/>
<keyword evidence="4" id="KW-1003">Cell membrane</keyword>
<keyword evidence="3" id="KW-0813">Transport</keyword>
<dbReference type="InterPro" id="IPR002549">
    <property type="entry name" value="AI-2E-like"/>
</dbReference>
<keyword evidence="5 8" id="KW-0812">Transmembrane</keyword>
<keyword evidence="7 8" id="KW-0472">Membrane</keyword>
<dbReference type="PANTHER" id="PTHR21716">
    <property type="entry name" value="TRANSMEMBRANE PROTEIN"/>
    <property type="match status" value="1"/>
</dbReference>
<feature type="transmembrane region" description="Helical" evidence="8">
    <location>
        <begin position="394"/>
        <end position="425"/>
    </location>
</feature>
<comment type="subcellular location">
    <subcellularLocation>
        <location evidence="1">Cell membrane</location>
        <topology evidence="1">Multi-pass membrane protein</topology>
    </subcellularLocation>
</comment>
<evidence type="ECO:0000256" key="4">
    <source>
        <dbReference type="ARBA" id="ARBA00022475"/>
    </source>
</evidence>
<keyword evidence="6 8" id="KW-1133">Transmembrane helix</keyword>
<comment type="similarity">
    <text evidence="2">Belongs to the autoinducer-2 exporter (AI-2E) (TC 2.A.86) family.</text>
</comment>
<dbReference type="GO" id="GO:0005886">
    <property type="term" value="C:plasma membrane"/>
    <property type="evidence" value="ECO:0007669"/>
    <property type="project" value="UniProtKB-SubCell"/>
</dbReference>